<sequence>MLLKYGVGVDEISDHGRSAFHWAVSKLSADTVRMFIVHGVDIYFSDRNGSNTIHYAAKREVGSRPTSCALLNTGIGTLYEPLGPNTLHTLLDTALRFFDGRSNGCFRVTESVGEVLKSGPGSIIRWLFCTDLTLQATDERFGLLLQMVAAARDKEYMQLLIERNVNVNMTGRCFGSALVAAARFSRTGCAKLLVEVGTDIHRLLGYNGNDMAAPCPNNCYEKRTTLLAAVEGGELDTLRLILAPGVDTNAFPQYNINKILEETFIAGNSVIINFTIGADAVVHSTQDFEMALSVQAVRFTDLQIAQRPIGQGIDVNKKGQDDINTLSAAYASQNIAAVKLLIDVGADVNSSPVEGAIGTGNVDMLRLTIDAGLDTDSTSCSYGLAFAQKIGTWDAVLLLLSLGVKEKPTEVSMRVAPQLAPVYVMRGPY</sequence>
<evidence type="ECO:0000313" key="4">
    <source>
        <dbReference type="EMBL" id="PSN72705.1"/>
    </source>
</evidence>
<organism evidence="4 5">
    <name type="scientific">Corynespora cassiicola Philippines</name>
    <dbReference type="NCBI Taxonomy" id="1448308"/>
    <lineage>
        <taxon>Eukaryota</taxon>
        <taxon>Fungi</taxon>
        <taxon>Dikarya</taxon>
        <taxon>Ascomycota</taxon>
        <taxon>Pezizomycotina</taxon>
        <taxon>Dothideomycetes</taxon>
        <taxon>Pleosporomycetidae</taxon>
        <taxon>Pleosporales</taxon>
        <taxon>Corynesporascaceae</taxon>
        <taxon>Corynespora</taxon>
    </lineage>
</organism>
<dbReference type="InterPro" id="IPR002110">
    <property type="entry name" value="Ankyrin_rpt"/>
</dbReference>
<dbReference type="AlphaFoldDB" id="A0A2T2P4U6"/>
<evidence type="ECO:0000256" key="1">
    <source>
        <dbReference type="ARBA" id="ARBA00022737"/>
    </source>
</evidence>
<dbReference type="InterPro" id="IPR036770">
    <property type="entry name" value="Ankyrin_rpt-contain_sf"/>
</dbReference>
<gene>
    <name evidence="4" type="ORF">BS50DRAFT_652836</name>
</gene>
<evidence type="ECO:0000313" key="5">
    <source>
        <dbReference type="Proteomes" id="UP000240883"/>
    </source>
</evidence>
<keyword evidence="5" id="KW-1185">Reference proteome</keyword>
<reference evidence="4 5" key="1">
    <citation type="journal article" date="2018" name="Front. Microbiol.">
        <title>Genome-Wide Analysis of Corynespora cassiicola Leaf Fall Disease Putative Effectors.</title>
        <authorList>
            <person name="Lopez D."/>
            <person name="Ribeiro S."/>
            <person name="Label P."/>
            <person name="Fumanal B."/>
            <person name="Venisse J.S."/>
            <person name="Kohler A."/>
            <person name="de Oliveira R.R."/>
            <person name="Labutti K."/>
            <person name="Lipzen A."/>
            <person name="Lail K."/>
            <person name="Bauer D."/>
            <person name="Ohm R.A."/>
            <person name="Barry K.W."/>
            <person name="Spatafora J."/>
            <person name="Grigoriev I.V."/>
            <person name="Martin F.M."/>
            <person name="Pujade-Renaud V."/>
        </authorList>
    </citation>
    <scope>NUCLEOTIDE SEQUENCE [LARGE SCALE GENOMIC DNA]</scope>
    <source>
        <strain evidence="4 5">Philippines</strain>
    </source>
</reference>
<feature type="repeat" description="ANK" evidence="3">
    <location>
        <begin position="15"/>
        <end position="47"/>
    </location>
</feature>
<protein>
    <submittedName>
        <fullName evidence="4">Ankyrin</fullName>
    </submittedName>
</protein>
<evidence type="ECO:0000256" key="2">
    <source>
        <dbReference type="ARBA" id="ARBA00023043"/>
    </source>
</evidence>
<dbReference type="SMART" id="SM00248">
    <property type="entry name" value="ANK"/>
    <property type="match status" value="6"/>
</dbReference>
<keyword evidence="2 3" id="KW-0040">ANK repeat</keyword>
<keyword evidence="1" id="KW-0677">Repeat</keyword>
<dbReference type="Pfam" id="PF12796">
    <property type="entry name" value="Ank_2"/>
    <property type="match status" value="1"/>
</dbReference>
<dbReference type="OrthoDB" id="194358at2759"/>
<dbReference type="STRING" id="1448308.A0A2T2P4U6"/>
<dbReference type="PANTHER" id="PTHR24198">
    <property type="entry name" value="ANKYRIN REPEAT AND PROTEIN KINASE DOMAIN-CONTAINING PROTEIN"/>
    <property type="match status" value="1"/>
</dbReference>
<evidence type="ECO:0000256" key="3">
    <source>
        <dbReference type="PROSITE-ProRule" id="PRU00023"/>
    </source>
</evidence>
<dbReference type="PANTHER" id="PTHR24198:SF165">
    <property type="entry name" value="ANKYRIN REPEAT-CONTAINING PROTEIN-RELATED"/>
    <property type="match status" value="1"/>
</dbReference>
<dbReference type="Gene3D" id="1.25.40.20">
    <property type="entry name" value="Ankyrin repeat-containing domain"/>
    <property type="match status" value="2"/>
</dbReference>
<accession>A0A2T2P4U6</accession>
<dbReference type="EMBL" id="KZ678129">
    <property type="protein sequence ID" value="PSN72705.1"/>
    <property type="molecule type" value="Genomic_DNA"/>
</dbReference>
<dbReference type="SUPFAM" id="SSF48403">
    <property type="entry name" value="Ankyrin repeat"/>
    <property type="match status" value="2"/>
</dbReference>
<dbReference type="Proteomes" id="UP000240883">
    <property type="component" value="Unassembled WGS sequence"/>
</dbReference>
<proteinExistence type="predicted"/>
<name>A0A2T2P4U6_CORCC</name>
<dbReference type="PROSITE" id="PS50088">
    <property type="entry name" value="ANK_REPEAT"/>
    <property type="match status" value="1"/>
</dbReference>